<dbReference type="EMBL" id="JAWDJR010000001">
    <property type="protein sequence ID" value="KAK9980771.1"/>
    <property type="molecule type" value="Genomic_DNA"/>
</dbReference>
<keyword evidence="2" id="KW-1133">Transmembrane helix</keyword>
<evidence type="ECO:0000256" key="1">
    <source>
        <dbReference type="SAM" id="MobiDB-lite"/>
    </source>
</evidence>
<feature type="chain" id="PRO_5043710712" evidence="3">
    <location>
        <begin position="21"/>
        <end position="401"/>
    </location>
</feature>
<keyword evidence="2" id="KW-0472">Membrane</keyword>
<gene>
    <name evidence="4" type="ORF">ABG768_000360</name>
</gene>
<organism evidence="4 5">
    <name type="scientific">Culter alburnus</name>
    <name type="common">Topmouth culter</name>
    <dbReference type="NCBI Taxonomy" id="194366"/>
    <lineage>
        <taxon>Eukaryota</taxon>
        <taxon>Metazoa</taxon>
        <taxon>Chordata</taxon>
        <taxon>Craniata</taxon>
        <taxon>Vertebrata</taxon>
        <taxon>Euteleostomi</taxon>
        <taxon>Actinopterygii</taxon>
        <taxon>Neopterygii</taxon>
        <taxon>Teleostei</taxon>
        <taxon>Ostariophysi</taxon>
        <taxon>Cypriniformes</taxon>
        <taxon>Xenocyprididae</taxon>
        <taxon>Xenocypridinae</taxon>
        <taxon>Culter</taxon>
    </lineage>
</organism>
<proteinExistence type="predicted"/>
<name>A0AAW2B6B9_CULAL</name>
<comment type="caution">
    <text evidence="4">The sequence shown here is derived from an EMBL/GenBank/DDBJ whole genome shotgun (WGS) entry which is preliminary data.</text>
</comment>
<feature type="region of interest" description="Disordered" evidence="1">
    <location>
        <begin position="148"/>
        <end position="177"/>
    </location>
</feature>
<accession>A0AAW2B6B9</accession>
<reference evidence="4 5" key="1">
    <citation type="submission" date="2024-05" db="EMBL/GenBank/DDBJ databases">
        <title>A high-quality chromosomal-level genome assembly of Topmouth culter (Culter alburnus).</title>
        <authorList>
            <person name="Zhao H."/>
        </authorList>
    </citation>
    <scope>NUCLEOTIDE SEQUENCE [LARGE SCALE GENOMIC DNA]</scope>
    <source>
        <strain evidence="4">CATC2023</strain>
        <tissue evidence="4">Muscle</tissue>
    </source>
</reference>
<evidence type="ECO:0000256" key="3">
    <source>
        <dbReference type="SAM" id="SignalP"/>
    </source>
</evidence>
<feature type="compositionally biased region" description="Polar residues" evidence="1">
    <location>
        <begin position="165"/>
        <end position="177"/>
    </location>
</feature>
<keyword evidence="5" id="KW-1185">Reference proteome</keyword>
<evidence type="ECO:0000256" key="2">
    <source>
        <dbReference type="SAM" id="Phobius"/>
    </source>
</evidence>
<evidence type="ECO:0000313" key="4">
    <source>
        <dbReference type="EMBL" id="KAK9980771.1"/>
    </source>
</evidence>
<sequence>MTRSGAIKLSIVFFLTFILCLPEFFPNISQIQFLCEPFDPCTPENDAQVCGQADPPCATELTNSSSQHRRDEGWYLCKAEMDLRLLHNNTSPSGEDVMVVLTMKAGNLSEWIISVFAFLNNTDLYTEPQNDQGLFYCYLPPDNSTCPDLNMSTEEHTQENPSPPRQNTSNLKNTSSITPSLKTTTITFQVTASTLELKCQTTRSSFLFYYQEHNETARSAALPVTRTKKEGWCLITSVWLAMVLTVVVVTLLSAGCMIFKSKNRKSQLFTLVPVSASAHQLSNQTENLMNNVPNVSIAMCSMSDDDDVFSEISSIENRKEENHLKVADLMCKRRLSPIFEITETVLDENEEEEQCNALETKEDFKKTHQVQHLAAQGSCETLTYLHHRSFSCSGHEGDGEI</sequence>
<dbReference type="AlphaFoldDB" id="A0AAW2B6B9"/>
<evidence type="ECO:0000313" key="5">
    <source>
        <dbReference type="Proteomes" id="UP001479290"/>
    </source>
</evidence>
<keyword evidence="3" id="KW-0732">Signal</keyword>
<keyword evidence="2" id="KW-0812">Transmembrane</keyword>
<feature type="transmembrane region" description="Helical" evidence="2">
    <location>
        <begin position="238"/>
        <end position="259"/>
    </location>
</feature>
<feature type="signal peptide" evidence="3">
    <location>
        <begin position="1"/>
        <end position="20"/>
    </location>
</feature>
<dbReference type="Proteomes" id="UP001479290">
    <property type="component" value="Unassembled WGS sequence"/>
</dbReference>
<protein>
    <submittedName>
        <fullName evidence="4">Uncharacterized protein</fullName>
    </submittedName>
</protein>